<name>A0A0L1JRZ7_9RHOB</name>
<feature type="transmembrane region" description="Helical" evidence="1">
    <location>
        <begin position="122"/>
        <end position="143"/>
    </location>
</feature>
<keyword evidence="1" id="KW-0472">Membrane</keyword>
<dbReference type="Proteomes" id="UP000036938">
    <property type="component" value="Unassembled WGS sequence"/>
</dbReference>
<keyword evidence="1" id="KW-0812">Transmembrane</keyword>
<evidence type="ECO:0000313" key="2">
    <source>
        <dbReference type="EMBL" id="KNG94569.1"/>
    </source>
</evidence>
<dbReference type="EMBL" id="AQQZ01000002">
    <property type="protein sequence ID" value="KNG94569.1"/>
    <property type="molecule type" value="Genomic_DNA"/>
</dbReference>
<reference evidence="2 3" key="1">
    <citation type="journal article" date="2015" name="Int. J. Syst. Evol. Microbiol.">
        <title>Aestuariivita atlantica sp. nov., isolated from deep sea sediment of the Atlantic Ocean.</title>
        <authorList>
            <person name="Li G."/>
            <person name="Lai Q."/>
            <person name="Du Y."/>
            <person name="Liu X."/>
            <person name="Sun F."/>
            <person name="Shao Z."/>
        </authorList>
    </citation>
    <scope>NUCLEOTIDE SEQUENCE [LARGE SCALE GENOMIC DNA]</scope>
    <source>
        <strain evidence="2 3">22II-S11-z3</strain>
    </source>
</reference>
<evidence type="ECO:0000256" key="1">
    <source>
        <dbReference type="SAM" id="Phobius"/>
    </source>
</evidence>
<dbReference type="AlphaFoldDB" id="A0A0L1JRZ7"/>
<gene>
    <name evidence="2" type="ORF">ATO11_03945</name>
</gene>
<feature type="transmembrane region" description="Helical" evidence="1">
    <location>
        <begin position="12"/>
        <end position="30"/>
    </location>
</feature>
<organism evidence="2 3">
    <name type="scientific">Pseudaestuariivita atlantica</name>
    <dbReference type="NCBI Taxonomy" id="1317121"/>
    <lineage>
        <taxon>Bacteria</taxon>
        <taxon>Pseudomonadati</taxon>
        <taxon>Pseudomonadota</taxon>
        <taxon>Alphaproteobacteria</taxon>
        <taxon>Rhodobacterales</taxon>
        <taxon>Paracoccaceae</taxon>
        <taxon>Pseudaestuariivita</taxon>
    </lineage>
</organism>
<accession>A0A0L1JRZ7</accession>
<dbReference type="STRING" id="1317121.ATO11_03945"/>
<evidence type="ECO:0000313" key="3">
    <source>
        <dbReference type="Proteomes" id="UP000036938"/>
    </source>
</evidence>
<keyword evidence="3" id="KW-1185">Reference proteome</keyword>
<feature type="transmembrane region" description="Helical" evidence="1">
    <location>
        <begin position="50"/>
        <end position="72"/>
    </location>
</feature>
<protein>
    <submittedName>
        <fullName evidence="2">Uncharacterized protein</fullName>
    </submittedName>
</protein>
<feature type="transmembrane region" description="Helical" evidence="1">
    <location>
        <begin position="84"/>
        <end position="102"/>
    </location>
</feature>
<dbReference type="RefSeq" id="WP_050529541.1">
    <property type="nucleotide sequence ID" value="NZ_AQQZ01000002.1"/>
</dbReference>
<keyword evidence="1" id="KW-1133">Transmembrane helix</keyword>
<comment type="caution">
    <text evidence="2">The sequence shown here is derived from an EMBL/GenBank/DDBJ whole genome shotgun (WGS) entry which is preliminary data.</text>
</comment>
<sequence length="154" mass="16655">MKTDQNSLSTRFAIDLAVLSFVFHFAWEILQAPLYSSLDDASHSVGTLECLQATLGDVIIMFAALALVRWIAGPAWNDSATGRGPLVFLVVGLGVTIVLEFVNTSLLGRWAYGPDMPSLPVLGTGLAPLAQWVVIPLIVLWYLRRLHPAPAGGR</sequence>
<proteinExistence type="predicted"/>
<dbReference type="OrthoDB" id="7594268at2"/>